<comment type="caution">
    <text evidence="2">The sequence shown here is derived from an EMBL/GenBank/DDBJ whole genome shotgun (WGS) entry which is preliminary data.</text>
</comment>
<evidence type="ECO:0000313" key="3">
    <source>
        <dbReference type="Proteomes" id="UP000233293"/>
    </source>
</evidence>
<dbReference type="RefSeq" id="WP_101251643.1">
    <property type="nucleotide sequence ID" value="NZ_PIUM01000019.1"/>
</dbReference>
<reference evidence="3" key="1">
    <citation type="submission" date="2017-12" db="EMBL/GenBank/DDBJ databases">
        <title>Draft genome sequence of Telmatospirillum siberiense 26-4b1T, an acidotolerant peatland alphaproteobacterium potentially involved in sulfur cycling.</title>
        <authorList>
            <person name="Hausmann B."/>
            <person name="Pjevac P."/>
            <person name="Schreck K."/>
            <person name="Herbold C.W."/>
            <person name="Daims H."/>
            <person name="Wagner M."/>
            <person name="Pester M."/>
            <person name="Loy A."/>
        </authorList>
    </citation>
    <scope>NUCLEOTIDE SEQUENCE [LARGE SCALE GENOMIC DNA]</scope>
    <source>
        <strain evidence="3">26-4b1</strain>
    </source>
</reference>
<dbReference type="Proteomes" id="UP000233293">
    <property type="component" value="Unassembled WGS sequence"/>
</dbReference>
<organism evidence="2 3">
    <name type="scientific">Telmatospirillum siberiense</name>
    <dbReference type="NCBI Taxonomy" id="382514"/>
    <lineage>
        <taxon>Bacteria</taxon>
        <taxon>Pseudomonadati</taxon>
        <taxon>Pseudomonadota</taxon>
        <taxon>Alphaproteobacteria</taxon>
        <taxon>Rhodospirillales</taxon>
        <taxon>Rhodospirillaceae</taxon>
        <taxon>Telmatospirillum</taxon>
    </lineage>
</organism>
<feature type="domain" description="Lon N-terminal" evidence="1">
    <location>
        <begin position="16"/>
        <end position="208"/>
    </location>
</feature>
<dbReference type="PANTHER" id="PTHR46732">
    <property type="entry name" value="ATP-DEPENDENT PROTEASE LA (LON) DOMAIN PROTEIN"/>
    <property type="match status" value="1"/>
</dbReference>
<dbReference type="InterPro" id="IPR046336">
    <property type="entry name" value="Lon_prtase_N_sf"/>
</dbReference>
<dbReference type="OrthoDB" id="9806457at2"/>
<proteinExistence type="predicted"/>
<dbReference type="PANTHER" id="PTHR46732:SF8">
    <property type="entry name" value="ATP-DEPENDENT PROTEASE LA (LON) DOMAIN PROTEIN"/>
    <property type="match status" value="1"/>
</dbReference>
<dbReference type="AlphaFoldDB" id="A0A2N3PT52"/>
<dbReference type="PROSITE" id="PS51787">
    <property type="entry name" value="LON_N"/>
    <property type="match status" value="1"/>
</dbReference>
<evidence type="ECO:0000259" key="1">
    <source>
        <dbReference type="PROSITE" id="PS51787"/>
    </source>
</evidence>
<dbReference type="EMBL" id="PIUM01000019">
    <property type="protein sequence ID" value="PKU23581.1"/>
    <property type="molecule type" value="Genomic_DNA"/>
</dbReference>
<gene>
    <name evidence="2" type="ORF">CWS72_16095</name>
</gene>
<dbReference type="InterPro" id="IPR003111">
    <property type="entry name" value="Lon_prtase_N"/>
</dbReference>
<protein>
    <submittedName>
        <fullName evidence="2">Peptidase S16</fullName>
    </submittedName>
</protein>
<dbReference type="Pfam" id="PF02190">
    <property type="entry name" value="LON_substr_bdg"/>
    <property type="match status" value="1"/>
</dbReference>
<keyword evidence="3" id="KW-1185">Reference proteome</keyword>
<accession>A0A2N3PT52</accession>
<name>A0A2N3PT52_9PROT</name>
<sequence>MARAFHPRLEDLPRILPVFPLSGVLLLPQGKLPLNIFEPRYLALVQDALAWGRIFGMIQPSAPPSGPAEPPIFEIGCAGRISSFDETDDGRLLVTLTGVCRFRVAEEVEATRGYRRVAADWAPYAEDLAEEPQITVDRPRLFSVLKPFLKLHSMDLNWKAIETASDLALTVSLAMACPFEPREKQALLESADPSHRAETLTALMEMAVAEANTGKGTLRQ</sequence>
<dbReference type="InterPro" id="IPR015947">
    <property type="entry name" value="PUA-like_sf"/>
</dbReference>
<evidence type="ECO:0000313" key="2">
    <source>
        <dbReference type="EMBL" id="PKU23581.1"/>
    </source>
</evidence>
<dbReference type="SUPFAM" id="SSF88697">
    <property type="entry name" value="PUA domain-like"/>
    <property type="match status" value="1"/>
</dbReference>
<dbReference type="SMART" id="SM00464">
    <property type="entry name" value="LON"/>
    <property type="match status" value="1"/>
</dbReference>
<dbReference type="Gene3D" id="2.30.130.40">
    <property type="entry name" value="LON domain-like"/>
    <property type="match status" value="1"/>
</dbReference>